<evidence type="ECO:0000313" key="4">
    <source>
        <dbReference type="EMBL" id="KAK1280857.1"/>
    </source>
</evidence>
<protein>
    <recommendedName>
        <fullName evidence="6">Late embryogenesis abundant protein LEA-2 subgroup domain-containing protein</fullName>
    </recommendedName>
</protein>
<keyword evidence="3" id="KW-1133">Transmembrane helix</keyword>
<sequence length="198" mass="21989">MDPRNPKSFQCWLLQFLTLLSLLILCLWLALLPKSPTYTIVYLYAPPFTAAPPQNNTTNNNDIQFRVEIDNPNDKSGIQYGDTNLTIYYYDGYVGSATLPSFYQGSGKTYVWVGGVSVVGGGNSRFRAARNGSAELRVMVAVAMRHRVMGVKGRRKRVELGGFVGVDLAGRMSGKNRKVKLKSAKKNYRAHYGIDLIG</sequence>
<dbReference type="Proteomes" id="UP001179952">
    <property type="component" value="Unassembled WGS sequence"/>
</dbReference>
<dbReference type="GO" id="GO:0005886">
    <property type="term" value="C:plasma membrane"/>
    <property type="evidence" value="ECO:0007669"/>
    <property type="project" value="TreeGrafter"/>
</dbReference>
<keyword evidence="2 3" id="KW-0472">Membrane</keyword>
<evidence type="ECO:0000256" key="1">
    <source>
        <dbReference type="ARBA" id="ARBA00004370"/>
    </source>
</evidence>
<accession>A0AAV9BWP3</accession>
<evidence type="ECO:0000313" key="5">
    <source>
        <dbReference type="Proteomes" id="UP001179952"/>
    </source>
</evidence>
<gene>
    <name evidence="4" type="ORF">QJS04_geneDACA019857</name>
</gene>
<feature type="transmembrane region" description="Helical" evidence="3">
    <location>
        <begin position="12"/>
        <end position="31"/>
    </location>
</feature>
<dbReference type="GO" id="GO:0098542">
    <property type="term" value="P:defense response to other organism"/>
    <property type="evidence" value="ECO:0007669"/>
    <property type="project" value="InterPro"/>
</dbReference>
<reference evidence="4" key="1">
    <citation type="journal article" date="2023" name="Nat. Commun.">
        <title>Diploid and tetraploid genomes of Acorus and the evolution of monocots.</title>
        <authorList>
            <person name="Ma L."/>
            <person name="Liu K.W."/>
            <person name="Li Z."/>
            <person name="Hsiao Y.Y."/>
            <person name="Qi Y."/>
            <person name="Fu T."/>
            <person name="Tang G.D."/>
            <person name="Zhang D."/>
            <person name="Sun W.H."/>
            <person name="Liu D.K."/>
            <person name="Li Y."/>
            <person name="Chen G.Z."/>
            <person name="Liu X.D."/>
            <person name="Liao X.Y."/>
            <person name="Jiang Y.T."/>
            <person name="Yu X."/>
            <person name="Hao Y."/>
            <person name="Huang J."/>
            <person name="Zhao X.W."/>
            <person name="Ke S."/>
            <person name="Chen Y.Y."/>
            <person name="Wu W.L."/>
            <person name="Hsu J.L."/>
            <person name="Lin Y.F."/>
            <person name="Huang M.D."/>
            <person name="Li C.Y."/>
            <person name="Huang L."/>
            <person name="Wang Z.W."/>
            <person name="Zhao X."/>
            <person name="Zhong W.Y."/>
            <person name="Peng D.H."/>
            <person name="Ahmad S."/>
            <person name="Lan S."/>
            <person name="Zhang J.S."/>
            <person name="Tsai W.C."/>
            <person name="Van de Peer Y."/>
            <person name="Liu Z.J."/>
        </authorList>
    </citation>
    <scope>NUCLEOTIDE SEQUENCE</scope>
    <source>
        <strain evidence="4">SCP</strain>
    </source>
</reference>
<dbReference type="PANTHER" id="PTHR31415:SF125">
    <property type="entry name" value="HARPIN INDUCING PROTEIN 1-LIKE 9"/>
    <property type="match status" value="1"/>
</dbReference>
<keyword evidence="3" id="KW-0812">Transmembrane</keyword>
<evidence type="ECO:0000256" key="3">
    <source>
        <dbReference type="SAM" id="Phobius"/>
    </source>
</evidence>
<organism evidence="4 5">
    <name type="scientific">Acorus gramineus</name>
    <name type="common">Dwarf sweet flag</name>
    <dbReference type="NCBI Taxonomy" id="55184"/>
    <lineage>
        <taxon>Eukaryota</taxon>
        <taxon>Viridiplantae</taxon>
        <taxon>Streptophyta</taxon>
        <taxon>Embryophyta</taxon>
        <taxon>Tracheophyta</taxon>
        <taxon>Spermatophyta</taxon>
        <taxon>Magnoliopsida</taxon>
        <taxon>Liliopsida</taxon>
        <taxon>Acoraceae</taxon>
        <taxon>Acorus</taxon>
    </lineage>
</organism>
<name>A0AAV9BWP3_ACOGR</name>
<dbReference type="GO" id="GO:0009506">
    <property type="term" value="C:plasmodesma"/>
    <property type="evidence" value="ECO:0007669"/>
    <property type="project" value="TreeGrafter"/>
</dbReference>
<dbReference type="AlphaFoldDB" id="A0AAV9BWP3"/>
<dbReference type="EMBL" id="JAUJYN010000001">
    <property type="protein sequence ID" value="KAK1280857.1"/>
    <property type="molecule type" value="Genomic_DNA"/>
</dbReference>
<evidence type="ECO:0008006" key="6">
    <source>
        <dbReference type="Google" id="ProtNLM"/>
    </source>
</evidence>
<dbReference type="InterPro" id="IPR044839">
    <property type="entry name" value="NDR1-like"/>
</dbReference>
<reference evidence="4" key="2">
    <citation type="submission" date="2023-06" db="EMBL/GenBank/DDBJ databases">
        <authorList>
            <person name="Ma L."/>
            <person name="Liu K.-W."/>
            <person name="Li Z."/>
            <person name="Hsiao Y.-Y."/>
            <person name="Qi Y."/>
            <person name="Fu T."/>
            <person name="Tang G."/>
            <person name="Zhang D."/>
            <person name="Sun W.-H."/>
            <person name="Liu D.-K."/>
            <person name="Li Y."/>
            <person name="Chen G.-Z."/>
            <person name="Liu X.-D."/>
            <person name="Liao X.-Y."/>
            <person name="Jiang Y.-T."/>
            <person name="Yu X."/>
            <person name="Hao Y."/>
            <person name="Huang J."/>
            <person name="Zhao X.-W."/>
            <person name="Ke S."/>
            <person name="Chen Y.-Y."/>
            <person name="Wu W.-L."/>
            <person name="Hsu J.-L."/>
            <person name="Lin Y.-F."/>
            <person name="Huang M.-D."/>
            <person name="Li C.-Y."/>
            <person name="Huang L."/>
            <person name="Wang Z.-W."/>
            <person name="Zhao X."/>
            <person name="Zhong W.-Y."/>
            <person name="Peng D.-H."/>
            <person name="Ahmad S."/>
            <person name="Lan S."/>
            <person name="Zhang J.-S."/>
            <person name="Tsai W.-C."/>
            <person name="Van De Peer Y."/>
            <person name="Liu Z.-J."/>
        </authorList>
    </citation>
    <scope>NUCLEOTIDE SEQUENCE</scope>
    <source>
        <strain evidence="4">SCP</strain>
        <tissue evidence="4">Leaves</tissue>
    </source>
</reference>
<proteinExistence type="predicted"/>
<dbReference type="PANTHER" id="PTHR31415">
    <property type="entry name" value="OS05G0367900 PROTEIN"/>
    <property type="match status" value="1"/>
</dbReference>
<keyword evidence="5" id="KW-1185">Reference proteome</keyword>
<comment type="caution">
    <text evidence="4">The sequence shown here is derived from an EMBL/GenBank/DDBJ whole genome shotgun (WGS) entry which is preliminary data.</text>
</comment>
<comment type="subcellular location">
    <subcellularLocation>
        <location evidence="1">Membrane</location>
    </subcellularLocation>
</comment>
<evidence type="ECO:0000256" key="2">
    <source>
        <dbReference type="ARBA" id="ARBA00023136"/>
    </source>
</evidence>